<sequence length="428" mass="46764">MEKIMATFDGVLAGVTKFSNNKYIKSISDAMMALIGIMIFGSFAVIFRAFPIPSVAEFFVTIGLDVFFGAINNLTIGAISIYLVFLIAKNLTAKFNLGEDGTTVGLIAIMSFLIFTPLGSYTVDEANITTIPLTWIGTSGMFSAIIIGLLVGRGYVFIKERKWTIKMPASVPPMVSRSFEALIPTILLGTLSGFVAYLFSLTSFGNLHQLIFTIVQTPLQGVGSSIWAVILIIAFQQFLWFLGIHGTNVIGPIVTPIWMALNVENLTAYEAGQPLPNIVTHAFINIVCWGGSALGLVLLMLFVSKSQRYKEMGKISIIPALFGITEPVIFGTPLVLNFKMAVPFIFNNSICLGIAYFLTSIGFIERTIGAQAIFGLPVGFHASIGGSVSIIILQLLLQLILSPILWYPWFKLIDKDAYLEEQKHAESR</sequence>
<evidence type="ECO:0000256" key="5">
    <source>
        <dbReference type="ARBA" id="ARBA00022692"/>
    </source>
</evidence>
<dbReference type="GO" id="GO:0005886">
    <property type="term" value="C:plasma membrane"/>
    <property type="evidence" value="ECO:0007669"/>
    <property type="project" value="UniProtKB-SubCell"/>
</dbReference>
<feature type="transmembrane region" description="Helical" evidence="9">
    <location>
        <begin position="70"/>
        <end position="91"/>
    </location>
</feature>
<dbReference type="Proteomes" id="UP001253851">
    <property type="component" value="Unassembled WGS sequence"/>
</dbReference>
<feature type="transmembrane region" description="Helical" evidence="9">
    <location>
        <begin position="135"/>
        <end position="158"/>
    </location>
</feature>
<feature type="transmembrane region" description="Helical" evidence="9">
    <location>
        <begin position="211"/>
        <end position="232"/>
    </location>
</feature>
<feature type="transmembrane region" description="Helical" evidence="9">
    <location>
        <begin position="30"/>
        <end position="50"/>
    </location>
</feature>
<accession>A0ABD5FJA8</accession>
<feature type="transmembrane region" description="Helical" evidence="9">
    <location>
        <begin position="376"/>
        <end position="401"/>
    </location>
</feature>
<evidence type="ECO:0000256" key="6">
    <source>
        <dbReference type="ARBA" id="ARBA00022989"/>
    </source>
</evidence>
<dbReference type="PANTHER" id="PTHR33989">
    <property type="match status" value="1"/>
</dbReference>
<keyword evidence="2 8" id="KW-0813">Transport</keyword>
<feature type="transmembrane region" description="Helical" evidence="9">
    <location>
        <begin position="315"/>
        <end position="338"/>
    </location>
</feature>
<dbReference type="InterPro" id="IPR051088">
    <property type="entry name" value="PTS_Sugar-EIIC/EIIB"/>
</dbReference>
<comment type="function">
    <text evidence="8">The phosphoenolpyruvate-dependent sugar phosphotransferase system (PTS), a major carbohydrate active -transport system, catalyzes the phosphorylation of incoming sugar substrates concomitant with their translocation across the cell membrane.</text>
</comment>
<keyword evidence="6 9" id="KW-1133">Transmembrane helix</keyword>
<evidence type="ECO:0000256" key="9">
    <source>
        <dbReference type="SAM" id="Phobius"/>
    </source>
</evidence>
<protein>
    <recommendedName>
        <fullName evidence="8">Permease IIC component</fullName>
    </recommendedName>
</protein>
<name>A0ABD5FJA8_ENTCA</name>
<dbReference type="InterPro" id="IPR004796">
    <property type="entry name" value="PTS_IIC_cello"/>
</dbReference>
<evidence type="ECO:0000313" key="12">
    <source>
        <dbReference type="Proteomes" id="UP001253851"/>
    </source>
</evidence>
<keyword evidence="5 9" id="KW-0812">Transmembrane</keyword>
<evidence type="ECO:0000313" key="11">
    <source>
        <dbReference type="EMBL" id="MDT2982191.1"/>
    </source>
</evidence>
<dbReference type="GO" id="GO:0008982">
    <property type="term" value="F:protein-N(PI)-phosphohistidine-sugar phosphotransferase activity"/>
    <property type="evidence" value="ECO:0007669"/>
    <property type="project" value="UniProtKB-UniRule"/>
</dbReference>
<dbReference type="PANTHER" id="PTHR33989:SF4">
    <property type="entry name" value="PTS SYSTEM N,N'-DIACETYLCHITOBIOSE-SPECIFIC EIIC COMPONENT"/>
    <property type="match status" value="1"/>
</dbReference>
<evidence type="ECO:0000256" key="8">
    <source>
        <dbReference type="PIRNR" id="PIRNR006351"/>
    </source>
</evidence>
<dbReference type="AlphaFoldDB" id="A0ABD5FJA8"/>
<dbReference type="InterPro" id="IPR003352">
    <property type="entry name" value="PTS_EIIC"/>
</dbReference>
<evidence type="ECO:0000259" key="10">
    <source>
        <dbReference type="PROSITE" id="PS51105"/>
    </source>
</evidence>
<dbReference type="Pfam" id="PF02378">
    <property type="entry name" value="PTS_EIIC"/>
    <property type="match status" value="1"/>
</dbReference>
<evidence type="ECO:0000256" key="3">
    <source>
        <dbReference type="ARBA" id="ARBA00022475"/>
    </source>
</evidence>
<dbReference type="PIRSF" id="PIRSF006351">
    <property type="entry name" value="PTS_EIIC-Cellobiose"/>
    <property type="match status" value="1"/>
</dbReference>
<dbReference type="NCBIfam" id="TIGR00410">
    <property type="entry name" value="lacE"/>
    <property type="match status" value="1"/>
</dbReference>
<feature type="domain" description="PTS EIIC type-3" evidence="10">
    <location>
        <begin position="1"/>
        <end position="409"/>
    </location>
</feature>
<keyword evidence="3 8" id="KW-1003">Cell membrane</keyword>
<evidence type="ECO:0000256" key="4">
    <source>
        <dbReference type="ARBA" id="ARBA00022597"/>
    </source>
</evidence>
<gene>
    <name evidence="11" type="ORF">P7I34_05925</name>
</gene>
<feature type="transmembrane region" description="Helical" evidence="9">
    <location>
        <begin position="179"/>
        <end position="199"/>
    </location>
</feature>
<keyword evidence="7 8" id="KW-0472">Membrane</keyword>
<feature type="transmembrane region" description="Helical" evidence="9">
    <location>
        <begin position="103"/>
        <end position="123"/>
    </location>
</feature>
<dbReference type="InterPro" id="IPR004501">
    <property type="entry name" value="PTS_EIIC_3"/>
</dbReference>
<feature type="transmembrane region" description="Helical" evidence="9">
    <location>
        <begin position="239"/>
        <end position="261"/>
    </location>
</feature>
<feature type="transmembrane region" description="Helical" evidence="9">
    <location>
        <begin position="344"/>
        <end position="364"/>
    </location>
</feature>
<evidence type="ECO:0000256" key="2">
    <source>
        <dbReference type="ARBA" id="ARBA00022448"/>
    </source>
</evidence>
<evidence type="ECO:0000256" key="1">
    <source>
        <dbReference type="ARBA" id="ARBA00004651"/>
    </source>
</evidence>
<evidence type="ECO:0000256" key="7">
    <source>
        <dbReference type="ARBA" id="ARBA00023136"/>
    </source>
</evidence>
<comment type="subcellular location">
    <subcellularLocation>
        <location evidence="1">Cell membrane</location>
        <topology evidence="1">Multi-pass membrane protein</topology>
    </subcellularLocation>
</comment>
<dbReference type="EMBL" id="JARQDZ010000002">
    <property type="protein sequence ID" value="MDT2982191.1"/>
    <property type="molecule type" value="Genomic_DNA"/>
</dbReference>
<feature type="transmembrane region" description="Helical" evidence="9">
    <location>
        <begin position="281"/>
        <end position="303"/>
    </location>
</feature>
<reference evidence="11 12" key="1">
    <citation type="submission" date="2023-03" db="EMBL/GenBank/DDBJ databases">
        <authorList>
            <person name="Shen W."/>
            <person name="Cai J."/>
        </authorList>
    </citation>
    <scope>NUCLEOTIDE SEQUENCE [LARGE SCALE GENOMIC DNA]</scope>
    <source>
        <strain evidence="11 12">B516</strain>
    </source>
</reference>
<dbReference type="RefSeq" id="WP_060791418.1">
    <property type="nucleotide sequence ID" value="NZ_BAAAXK010000001.1"/>
</dbReference>
<proteinExistence type="predicted"/>
<comment type="caution">
    <text evidence="11">The sequence shown here is derived from an EMBL/GenBank/DDBJ whole genome shotgun (WGS) entry which is preliminary data.</text>
</comment>
<keyword evidence="4 8" id="KW-0762">Sugar transport</keyword>
<dbReference type="PROSITE" id="PS51105">
    <property type="entry name" value="PTS_EIIC_TYPE_3"/>
    <property type="match status" value="1"/>
</dbReference>
<organism evidence="11 12">
    <name type="scientific">Enterococcus casseliflavus</name>
    <name type="common">Enterococcus flavescens</name>
    <dbReference type="NCBI Taxonomy" id="37734"/>
    <lineage>
        <taxon>Bacteria</taxon>
        <taxon>Bacillati</taxon>
        <taxon>Bacillota</taxon>
        <taxon>Bacilli</taxon>
        <taxon>Lactobacillales</taxon>
        <taxon>Enterococcaceae</taxon>
        <taxon>Enterococcus</taxon>
    </lineage>
</organism>